<dbReference type="GO" id="GO:0005654">
    <property type="term" value="C:nucleoplasm"/>
    <property type="evidence" value="ECO:0007669"/>
    <property type="project" value="Ensembl"/>
</dbReference>
<dbReference type="GO" id="GO:2000352">
    <property type="term" value="P:negative regulation of endothelial cell apoptotic process"/>
    <property type="evidence" value="ECO:0007669"/>
    <property type="project" value="Ensembl"/>
</dbReference>
<feature type="domain" description="CCHC NOA-type" evidence="20">
    <location>
        <begin position="425"/>
        <end position="457"/>
    </location>
</feature>
<name>A0A7N5K9H8_AILME</name>
<reference evidence="21" key="2">
    <citation type="submission" date="2025-08" db="UniProtKB">
        <authorList>
            <consortium name="Ensembl"/>
        </authorList>
    </citation>
    <scope>IDENTIFICATION</scope>
</reference>
<comment type="subunit">
    <text evidence="14">Interacts with STK11/LKB1, TNFAIP3, IKBKG, NFKB1, MAP3K8, TEK, RIPK1, CHUK, IKBKB and SMARCD1. Interacts with polyubiquitin.</text>
</comment>
<keyword evidence="4" id="KW-0053">Apoptosis</keyword>
<keyword evidence="7" id="KW-0862">Zinc</keyword>
<keyword evidence="2" id="KW-0963">Cytoplasm</keyword>
<dbReference type="GeneID" id="100465572"/>
<dbReference type="Ensembl" id="ENSAMET00000036897.1">
    <property type="protein sequence ID" value="ENSAMEP00000037098.1"/>
    <property type="gene ID" value="ENSAMEG00000014405.2"/>
</dbReference>
<evidence type="ECO:0000256" key="17">
    <source>
        <dbReference type="PROSITE-ProRule" id="PRU01142"/>
    </source>
</evidence>
<evidence type="ECO:0000256" key="18">
    <source>
        <dbReference type="SAM" id="Coils"/>
    </source>
</evidence>
<evidence type="ECO:0000256" key="7">
    <source>
        <dbReference type="ARBA" id="ARBA00022833"/>
    </source>
</evidence>
<keyword evidence="11" id="KW-0804">Transcription</keyword>
<sequence>MSSGGTGSGGQEGAARAAAALCGLYHEAGQRLRRLQDQLAARDALIERLRARLAALEGDAAPSLVDALLEQVARFREQLRQREGGAGEAALRQEIERLSEQLEEKEKETQQLMSQPEHAREKEVALLRRSVAEKERARAASDILCRSLADETHQLRRTLAATAHMCQHLAKCLDERQRTQGDVGEKSPEPERTGGAASAQAVIEKLQEENRLLRQKVTHAEWHRVRFGGRWLLVDVITVPQVEDLNAKWQRYDASRDEYVRGLHAQLQGLQAPPEPERPSCPELMRKEISRLNRQLEEKIHACADVRRELVAMRGARDTALERVQMLEQQILAYKDDFTSERADRERAQSRIQELEEEVASLRQQASWTQDHREPGSCRIHTGNRTFKYLETDALELVAPSGRRAGTGSQGLDSPAEGRCPGATRRGQGDLQCPHCLRCFGDEQGEELFRHVAECCQ</sequence>
<dbReference type="AlphaFoldDB" id="A0A7N5K9H8"/>
<dbReference type="GO" id="GO:0034138">
    <property type="term" value="P:toll-like receptor 3 signaling pathway"/>
    <property type="evidence" value="ECO:0007669"/>
    <property type="project" value="Ensembl"/>
</dbReference>
<evidence type="ECO:0000256" key="19">
    <source>
        <dbReference type="SAM" id="MobiDB-lite"/>
    </source>
</evidence>
<dbReference type="PANTHER" id="PTHR31882">
    <property type="entry name" value="TNFAIP3-INTERACTING PROTEIN COILED COIL FAMILY MEMBER"/>
    <property type="match status" value="1"/>
</dbReference>
<dbReference type="GeneTree" id="ENSGT00510000046908"/>
<dbReference type="Proteomes" id="UP000008912">
    <property type="component" value="Unassembled WGS sequence"/>
</dbReference>
<dbReference type="GO" id="GO:0043124">
    <property type="term" value="P:negative regulation of canonical NF-kappaB signal transduction"/>
    <property type="evidence" value="ECO:0007669"/>
    <property type="project" value="Ensembl"/>
</dbReference>
<dbReference type="GO" id="GO:0005829">
    <property type="term" value="C:cytosol"/>
    <property type="evidence" value="ECO:0007669"/>
    <property type="project" value="Ensembl"/>
</dbReference>
<dbReference type="GO" id="GO:0034134">
    <property type="term" value="P:toll-like receptor 2 signaling pathway"/>
    <property type="evidence" value="ECO:0007669"/>
    <property type="project" value="Ensembl"/>
</dbReference>
<dbReference type="GO" id="GO:0023035">
    <property type="term" value="P:CD40 signaling pathway"/>
    <property type="evidence" value="ECO:0007669"/>
    <property type="project" value="Ensembl"/>
</dbReference>
<feature type="region of interest" description="Disordered" evidence="19">
    <location>
        <begin position="102"/>
        <end position="121"/>
    </location>
</feature>
<evidence type="ECO:0000256" key="16">
    <source>
        <dbReference type="ARBA" id="ARBA00079469"/>
    </source>
</evidence>
<dbReference type="GO" id="GO:0006915">
    <property type="term" value="P:apoptotic process"/>
    <property type="evidence" value="ECO:0007669"/>
    <property type="project" value="UniProtKB-KW"/>
</dbReference>
<evidence type="ECO:0000256" key="1">
    <source>
        <dbReference type="ARBA" id="ARBA00004496"/>
    </source>
</evidence>
<dbReference type="GO" id="GO:0019901">
    <property type="term" value="F:protein kinase binding"/>
    <property type="evidence" value="ECO:0007669"/>
    <property type="project" value="Ensembl"/>
</dbReference>
<dbReference type="PROSITE" id="PS51801">
    <property type="entry name" value="ZF_CCHC_NOA"/>
    <property type="match status" value="1"/>
</dbReference>
<keyword evidence="5" id="KW-0479">Metal-binding</keyword>
<dbReference type="GO" id="GO:0070498">
    <property type="term" value="P:interleukin-1-mediated signaling pathway"/>
    <property type="evidence" value="ECO:0007669"/>
    <property type="project" value="Ensembl"/>
</dbReference>
<organism evidence="21 22">
    <name type="scientific">Ailuropoda melanoleuca</name>
    <name type="common">Giant panda</name>
    <dbReference type="NCBI Taxonomy" id="9646"/>
    <lineage>
        <taxon>Eukaryota</taxon>
        <taxon>Metazoa</taxon>
        <taxon>Chordata</taxon>
        <taxon>Craniata</taxon>
        <taxon>Vertebrata</taxon>
        <taxon>Euteleostomi</taxon>
        <taxon>Mammalia</taxon>
        <taxon>Eutheria</taxon>
        <taxon>Laurasiatheria</taxon>
        <taxon>Carnivora</taxon>
        <taxon>Caniformia</taxon>
        <taxon>Ursidae</taxon>
        <taxon>Ailuropoda</taxon>
    </lineage>
</organism>
<evidence type="ECO:0000256" key="9">
    <source>
        <dbReference type="ARBA" id="ARBA00023015"/>
    </source>
</evidence>
<feature type="coiled-coil region" evidence="18">
    <location>
        <begin position="289"/>
        <end position="372"/>
    </location>
</feature>
<dbReference type="GO" id="GO:0043123">
    <property type="term" value="P:positive regulation of canonical NF-kappaB signal transduction"/>
    <property type="evidence" value="ECO:0007669"/>
    <property type="project" value="Ensembl"/>
</dbReference>
<dbReference type="GO" id="GO:0045944">
    <property type="term" value="P:positive regulation of transcription by RNA polymerase II"/>
    <property type="evidence" value="ECO:0007669"/>
    <property type="project" value="Ensembl"/>
</dbReference>
<dbReference type="InterPro" id="IPR034735">
    <property type="entry name" value="NEMO_ZF"/>
</dbReference>
<dbReference type="GO" id="GO:0050871">
    <property type="term" value="P:positive regulation of B cell activation"/>
    <property type="evidence" value="ECO:0007669"/>
    <property type="project" value="Ensembl"/>
</dbReference>
<keyword evidence="12" id="KW-0395">Inflammatory response</keyword>
<dbReference type="RefSeq" id="XP_034528097.1">
    <property type="nucleotide sequence ID" value="XM_034672206.1"/>
</dbReference>
<evidence type="ECO:0000256" key="13">
    <source>
        <dbReference type="ARBA" id="ARBA00055998"/>
    </source>
</evidence>
<keyword evidence="10 18" id="KW-0175">Coiled coil</keyword>
<comment type="subcellular location">
    <subcellularLocation>
        <location evidence="1">Cytoplasm</location>
    </subcellularLocation>
</comment>
<dbReference type="PANTHER" id="PTHR31882:SF6">
    <property type="entry name" value="TNFAIP3-INTERACTING PROTEIN 2"/>
    <property type="match status" value="1"/>
</dbReference>
<gene>
    <name evidence="21" type="primary">TNIP2</name>
</gene>
<evidence type="ECO:0000313" key="22">
    <source>
        <dbReference type="Proteomes" id="UP000008912"/>
    </source>
</evidence>
<dbReference type="GO" id="GO:0070530">
    <property type="term" value="F:K63-linked polyubiquitin modification-dependent protein binding"/>
    <property type="evidence" value="ECO:0007669"/>
    <property type="project" value="InterPro"/>
</dbReference>
<dbReference type="CTD" id="79155"/>
<dbReference type="Pfam" id="PF16516">
    <property type="entry name" value="CC2-LZ"/>
    <property type="match status" value="1"/>
</dbReference>
<dbReference type="GO" id="GO:0050821">
    <property type="term" value="P:protein stabilization"/>
    <property type="evidence" value="ECO:0007669"/>
    <property type="project" value="Ensembl"/>
</dbReference>
<evidence type="ECO:0000256" key="14">
    <source>
        <dbReference type="ARBA" id="ARBA00063508"/>
    </source>
</evidence>
<evidence type="ECO:0000256" key="15">
    <source>
        <dbReference type="ARBA" id="ARBA00073020"/>
    </source>
</evidence>
<proteinExistence type="predicted"/>
<protein>
    <recommendedName>
        <fullName evidence="15">TNFAIP3-interacting protein 2</fullName>
    </recommendedName>
    <alternativeName>
        <fullName evidence="16">A20-binding inhibitor of NF-kappa-B activation 2</fullName>
    </alternativeName>
</protein>
<keyword evidence="9" id="KW-0805">Transcription regulation</keyword>
<evidence type="ECO:0000256" key="6">
    <source>
        <dbReference type="ARBA" id="ARBA00022771"/>
    </source>
</evidence>
<dbReference type="GO" id="GO:0034162">
    <property type="term" value="P:toll-like receptor 9 signaling pathway"/>
    <property type="evidence" value="ECO:0007669"/>
    <property type="project" value="Ensembl"/>
</dbReference>
<dbReference type="InterPro" id="IPR032419">
    <property type="entry name" value="CC2-LZ_dom"/>
</dbReference>
<evidence type="ECO:0000256" key="11">
    <source>
        <dbReference type="ARBA" id="ARBA00023163"/>
    </source>
</evidence>
<dbReference type="FunFam" id="1.20.5.990:FF:000005">
    <property type="entry name" value="TNFAIP3 interacting protein 2"/>
    <property type="match status" value="1"/>
</dbReference>
<evidence type="ECO:0000256" key="3">
    <source>
        <dbReference type="ARBA" id="ARBA00022553"/>
    </source>
</evidence>
<evidence type="ECO:0000256" key="12">
    <source>
        <dbReference type="ARBA" id="ARBA00023198"/>
    </source>
</evidence>
<reference evidence="21 22" key="1">
    <citation type="journal article" date="2010" name="Nature">
        <title>The sequence and de novo assembly of the giant panda genome.</title>
        <authorList>
            <person name="Li R."/>
            <person name="Fan W."/>
            <person name="Tian G."/>
            <person name="Zhu H."/>
            <person name="He L."/>
            <person name="Cai J."/>
            <person name="Huang Q."/>
            <person name="Cai Q."/>
            <person name="Li B."/>
            <person name="Bai Y."/>
            <person name="Zhang Z."/>
            <person name="Zhang Y."/>
            <person name="Wang W."/>
            <person name="Li J."/>
            <person name="Wei F."/>
            <person name="Li H."/>
            <person name="Jian M."/>
            <person name="Li J."/>
            <person name="Zhang Z."/>
            <person name="Nielsen R."/>
            <person name="Li D."/>
            <person name="Gu W."/>
            <person name="Yang Z."/>
            <person name="Xuan Z."/>
            <person name="Ryder O.A."/>
            <person name="Leung F.C."/>
            <person name="Zhou Y."/>
            <person name="Cao J."/>
            <person name="Sun X."/>
            <person name="Fu Y."/>
            <person name="Fang X."/>
            <person name="Guo X."/>
            <person name="Wang B."/>
            <person name="Hou R."/>
            <person name="Shen F."/>
            <person name="Mu B."/>
            <person name="Ni P."/>
            <person name="Lin R."/>
            <person name="Qian W."/>
            <person name="Wang G."/>
            <person name="Yu C."/>
            <person name="Nie W."/>
            <person name="Wang J."/>
            <person name="Wu Z."/>
            <person name="Liang H."/>
            <person name="Min J."/>
            <person name="Wu Q."/>
            <person name="Cheng S."/>
            <person name="Ruan J."/>
            <person name="Wang M."/>
            <person name="Shi Z."/>
            <person name="Wen M."/>
            <person name="Liu B."/>
            <person name="Ren X."/>
            <person name="Zheng H."/>
            <person name="Dong D."/>
            <person name="Cook K."/>
            <person name="Shan G."/>
            <person name="Zhang H."/>
            <person name="Kosiol C."/>
            <person name="Xie X."/>
            <person name="Lu Z."/>
            <person name="Zheng H."/>
            <person name="Li Y."/>
            <person name="Steiner C.C."/>
            <person name="Lam T.T."/>
            <person name="Lin S."/>
            <person name="Zhang Q."/>
            <person name="Li G."/>
            <person name="Tian J."/>
            <person name="Gong T."/>
            <person name="Liu H."/>
            <person name="Zhang D."/>
            <person name="Fang L."/>
            <person name="Ye C."/>
            <person name="Zhang J."/>
            <person name="Hu W."/>
            <person name="Xu A."/>
            <person name="Ren Y."/>
            <person name="Zhang G."/>
            <person name="Bruford M.W."/>
            <person name="Li Q."/>
            <person name="Ma L."/>
            <person name="Guo Y."/>
            <person name="An N."/>
            <person name="Hu Y."/>
            <person name="Zheng Y."/>
            <person name="Shi Y."/>
            <person name="Li Z."/>
            <person name="Liu Q."/>
            <person name="Chen Y."/>
            <person name="Zhao J."/>
            <person name="Qu N."/>
            <person name="Zhao S."/>
            <person name="Tian F."/>
            <person name="Wang X."/>
            <person name="Wang H."/>
            <person name="Xu L."/>
            <person name="Liu X."/>
            <person name="Vinar T."/>
            <person name="Wang Y."/>
            <person name="Lam T.W."/>
            <person name="Yiu S.M."/>
            <person name="Liu S."/>
            <person name="Zhang H."/>
            <person name="Li D."/>
            <person name="Huang Y."/>
            <person name="Wang X."/>
            <person name="Yang G."/>
            <person name="Jiang Z."/>
            <person name="Wang J."/>
            <person name="Qin N."/>
            <person name="Li L."/>
            <person name="Li J."/>
            <person name="Bolund L."/>
            <person name="Kristiansen K."/>
            <person name="Wong G.K."/>
            <person name="Olson M."/>
            <person name="Zhang X."/>
            <person name="Li S."/>
            <person name="Yang H."/>
            <person name="Wang J."/>
            <person name="Wang J."/>
        </authorList>
    </citation>
    <scope>NUCLEOTIDE SEQUENCE [LARGE SCALE GENOMIC DNA]</scope>
</reference>
<feature type="compositionally biased region" description="Basic and acidic residues" evidence="19">
    <location>
        <begin position="176"/>
        <end position="192"/>
    </location>
</feature>
<accession>A0A7N5K9H8</accession>
<reference evidence="21" key="3">
    <citation type="submission" date="2025-09" db="UniProtKB">
        <authorList>
            <consortium name="Ensembl"/>
        </authorList>
    </citation>
    <scope>IDENTIFICATION</scope>
</reference>
<dbReference type="InterPro" id="IPR022008">
    <property type="entry name" value="EABR"/>
</dbReference>
<keyword evidence="8" id="KW-0832">Ubl conjugation</keyword>
<comment type="function">
    <text evidence="13">Inhibits NF-kappa-B activation by blocking the interaction of RIPK1 with its downstream effector NEMO/IKBKG. Forms a ternary complex with NFKB1 and MAP3K8 but appears to function upstream of MAP3K8 in the TLR4 signaling pathway that regulates MAP3K8 activation. Involved in activation of the MEK/ERK signaling pathway during innate immune response; this function seems to be stimulus- and cell type specific. Required for stability of MAP3K8. Involved in regulation of apoptosis in endothelial cells; promotes TEK agonist-stimulated endothelial survival. May act as transcriptional coactivator when translocated to the nucleus. Enhances CHUK-mediated NF-kappa-B activation involving NF-kappa-B p50-p65 and p50-c-Rel complexes.</text>
</comment>
<dbReference type="GO" id="GO:0006954">
    <property type="term" value="P:inflammatory response"/>
    <property type="evidence" value="ECO:0007669"/>
    <property type="project" value="UniProtKB-KW"/>
</dbReference>
<dbReference type="Gene3D" id="1.20.5.990">
    <property type="entry name" value="Nemo cc2-lz domain - 1d5 darpin complex"/>
    <property type="match status" value="1"/>
</dbReference>
<keyword evidence="22" id="KW-1185">Reference proteome</keyword>
<keyword evidence="6 17" id="KW-0863">Zinc-finger</keyword>
<dbReference type="Pfam" id="PF12180">
    <property type="entry name" value="EABR"/>
    <property type="match status" value="1"/>
</dbReference>
<dbReference type="InParanoid" id="A0A7N5K9H8"/>
<evidence type="ECO:0000256" key="8">
    <source>
        <dbReference type="ARBA" id="ARBA00022843"/>
    </source>
</evidence>
<evidence type="ECO:0000256" key="5">
    <source>
        <dbReference type="ARBA" id="ARBA00022723"/>
    </source>
</evidence>
<evidence type="ECO:0000313" key="21">
    <source>
        <dbReference type="Ensembl" id="ENSAMEP00000037098.1"/>
    </source>
</evidence>
<evidence type="ECO:0000259" key="20">
    <source>
        <dbReference type="PROSITE" id="PS51801"/>
    </source>
</evidence>
<dbReference type="GO" id="GO:0008270">
    <property type="term" value="F:zinc ion binding"/>
    <property type="evidence" value="ECO:0007669"/>
    <property type="project" value="UniProtKB-KW"/>
</dbReference>
<dbReference type="GO" id="GO:0071222">
    <property type="term" value="P:cellular response to lipopolysaccharide"/>
    <property type="evidence" value="ECO:0007669"/>
    <property type="project" value="Ensembl"/>
</dbReference>
<keyword evidence="3" id="KW-0597">Phosphoprotein</keyword>
<dbReference type="KEGG" id="aml:100465572"/>
<feature type="region of interest" description="Disordered" evidence="19">
    <location>
        <begin position="176"/>
        <end position="199"/>
    </location>
</feature>
<feature type="region of interest" description="Disordered" evidence="19">
    <location>
        <begin position="402"/>
        <end position="427"/>
    </location>
</feature>
<dbReference type="OrthoDB" id="6066489at2759"/>
<evidence type="ECO:0000256" key="10">
    <source>
        <dbReference type="ARBA" id="ARBA00023054"/>
    </source>
</evidence>
<evidence type="ECO:0000256" key="2">
    <source>
        <dbReference type="ARBA" id="ARBA00022490"/>
    </source>
</evidence>
<dbReference type="GO" id="GO:0043032">
    <property type="term" value="P:positive regulation of macrophage activation"/>
    <property type="evidence" value="ECO:0007669"/>
    <property type="project" value="Ensembl"/>
</dbReference>
<evidence type="ECO:0000256" key="4">
    <source>
        <dbReference type="ARBA" id="ARBA00022703"/>
    </source>
</evidence>